<feature type="binding site" evidence="5">
    <location>
        <position position="152"/>
    </location>
    <ligand>
        <name>substrate</name>
    </ligand>
</feature>
<gene>
    <name evidence="5 7" type="primary">mtnN</name>
    <name evidence="7" type="ORF">ACFPTR_13095</name>
</gene>
<organism evidence="7 8">
    <name type="scientific">Aliibacillus thermotolerans</name>
    <dbReference type="NCBI Taxonomy" id="1834418"/>
    <lineage>
        <taxon>Bacteria</taxon>
        <taxon>Bacillati</taxon>
        <taxon>Bacillota</taxon>
        <taxon>Bacilli</taxon>
        <taxon>Bacillales</taxon>
        <taxon>Bacillaceae</taxon>
        <taxon>Aliibacillus</taxon>
    </lineage>
</organism>
<feature type="active site" description="Proton donor" evidence="5">
    <location>
        <position position="197"/>
    </location>
</feature>
<comment type="catalytic activity">
    <reaction evidence="5">
        <text>S-adenosyl-L-homocysteine + H2O = S-(5-deoxy-D-ribos-5-yl)-L-homocysteine + adenine</text>
        <dbReference type="Rhea" id="RHEA:17805"/>
        <dbReference type="ChEBI" id="CHEBI:15377"/>
        <dbReference type="ChEBI" id="CHEBI:16708"/>
        <dbReference type="ChEBI" id="CHEBI:57856"/>
        <dbReference type="ChEBI" id="CHEBI:58195"/>
        <dbReference type="EC" id="3.2.2.9"/>
    </reaction>
</comment>
<dbReference type="NCBIfam" id="NF004079">
    <property type="entry name" value="PRK05584.1"/>
    <property type="match status" value="1"/>
</dbReference>
<evidence type="ECO:0000256" key="3">
    <source>
        <dbReference type="ARBA" id="ARBA00022801"/>
    </source>
</evidence>
<sequence length="237" mass="26086">MKIAVIGAMDEEVELLKSKIDDRIDEEIGGAFFHRGHIDQQEIVLVKSGIGKVNAAISTAILIHQFQPDVVINTGAAGGFNPELEVGDVVISNEVRYNDVDATVFGYEYGQVPQMPARYVADESLIQIAKEAVKEEGLSVFEGLILSGDSFMNNEEKIKFLKSSFQDPQCAEMEAGAIAQVCYRFDIPFVVIRSLSDIAGKDARESYDQFLEKAAVHSANVVLKMIHSLKTSKDRNV</sequence>
<feature type="binding site" evidence="5">
    <location>
        <position position="78"/>
    </location>
    <ligand>
        <name>substrate</name>
    </ligand>
</feature>
<dbReference type="EC" id="3.2.2.9" evidence="5"/>
<evidence type="ECO:0000313" key="7">
    <source>
        <dbReference type="EMBL" id="MFC5629785.1"/>
    </source>
</evidence>
<dbReference type="Proteomes" id="UP001596143">
    <property type="component" value="Unassembled WGS sequence"/>
</dbReference>
<comment type="catalytic activity">
    <reaction evidence="5">
        <text>S-methyl-5'-thioadenosine + H2O = 5-(methylsulfanyl)-D-ribose + adenine</text>
        <dbReference type="Rhea" id="RHEA:13617"/>
        <dbReference type="ChEBI" id="CHEBI:15377"/>
        <dbReference type="ChEBI" id="CHEBI:16708"/>
        <dbReference type="ChEBI" id="CHEBI:17509"/>
        <dbReference type="ChEBI" id="CHEBI:78440"/>
        <dbReference type="EC" id="3.2.2.9"/>
    </reaction>
</comment>
<dbReference type="EMBL" id="JBHSPF010000068">
    <property type="protein sequence ID" value="MFC5629785.1"/>
    <property type="molecule type" value="Genomic_DNA"/>
</dbReference>
<reference evidence="8" key="1">
    <citation type="journal article" date="2019" name="Int. J. Syst. Evol. Microbiol.">
        <title>The Global Catalogue of Microorganisms (GCM) 10K type strain sequencing project: providing services to taxonomists for standard genome sequencing and annotation.</title>
        <authorList>
            <consortium name="The Broad Institute Genomics Platform"/>
            <consortium name="The Broad Institute Genome Sequencing Center for Infectious Disease"/>
            <person name="Wu L."/>
            <person name="Ma J."/>
        </authorList>
    </citation>
    <scope>NUCLEOTIDE SEQUENCE [LARGE SCALE GENOMIC DNA]</scope>
    <source>
        <strain evidence="8">CGMCC 1.15790</strain>
    </source>
</reference>
<name>A0ABW0UBT3_9BACI</name>
<protein>
    <recommendedName>
        <fullName evidence="5">5'-methylthioadenosine/S-adenosylhomocysteine nucleosidase</fullName>
        <shortName evidence="5">MTA/SAH nucleosidase</shortName>
        <shortName evidence="5">MTAN</shortName>
        <ecNumber evidence="5">3.2.2.9</ecNumber>
    </recommendedName>
    <alternativeName>
        <fullName evidence="5">5'-deoxyadenosine nucleosidase</fullName>
        <shortName evidence="5">DOA nucleosidase</shortName>
        <shortName evidence="5">dAdo nucleosidase</shortName>
    </alternativeName>
    <alternativeName>
        <fullName evidence="5">5'-methylthioadenosine nucleosidase</fullName>
        <shortName evidence="5">MTA nucleosidase</shortName>
    </alternativeName>
    <alternativeName>
        <fullName evidence="5">S-adenosylhomocysteine nucleosidase</fullName>
        <shortName evidence="5">AdoHcy nucleosidase</shortName>
        <shortName evidence="5">SAH nucleosidase</shortName>
        <shortName evidence="5">SRH nucleosidase</shortName>
    </alternativeName>
</protein>
<dbReference type="RefSeq" id="WP_270898179.1">
    <property type="nucleotide sequence ID" value="NZ_JBHSPF010000068.1"/>
</dbReference>
<dbReference type="HAMAP" id="MF_01684">
    <property type="entry name" value="Salvage_MtnN"/>
    <property type="match status" value="1"/>
</dbReference>
<dbReference type="InterPro" id="IPR010049">
    <property type="entry name" value="MTA_SAH_Nsdase"/>
</dbReference>
<feature type="binding site" evidence="5">
    <location>
        <begin position="173"/>
        <end position="174"/>
    </location>
    <ligand>
        <name>substrate</name>
    </ligand>
</feature>
<dbReference type="GO" id="GO:0008930">
    <property type="term" value="F:methylthioadenosine nucleosidase activity"/>
    <property type="evidence" value="ECO:0007669"/>
    <property type="project" value="UniProtKB-EC"/>
</dbReference>
<dbReference type="GO" id="GO:0008782">
    <property type="term" value="F:adenosylhomocysteine nucleosidase activity"/>
    <property type="evidence" value="ECO:0007669"/>
    <property type="project" value="UniProtKB-EC"/>
</dbReference>
<evidence type="ECO:0000256" key="4">
    <source>
        <dbReference type="ARBA" id="ARBA00023167"/>
    </source>
</evidence>
<evidence type="ECO:0000256" key="2">
    <source>
        <dbReference type="ARBA" id="ARBA00022605"/>
    </source>
</evidence>
<dbReference type="Pfam" id="PF01048">
    <property type="entry name" value="PNP_UDP_1"/>
    <property type="match status" value="1"/>
</dbReference>
<proteinExistence type="inferred from homology"/>
<feature type="active site" description="Proton acceptor" evidence="5">
    <location>
        <position position="12"/>
    </location>
</feature>
<comment type="function">
    <text evidence="5">Catalyzes the irreversible cleavage of the glycosidic bond in both 5'-methylthioadenosine (MTA) and S-adenosylhomocysteine (SAH/AdoHcy) to adenine and the corresponding thioribose, 5'-methylthioribose and S-ribosylhomocysteine, respectively. Also cleaves 5'-deoxyadenosine, a toxic by-product of radical S-adenosylmethionine (SAM) enzymes, into 5-deoxyribose and adenine.</text>
</comment>
<evidence type="ECO:0000256" key="5">
    <source>
        <dbReference type="HAMAP-Rule" id="MF_01684"/>
    </source>
</evidence>
<feature type="domain" description="Nucleoside phosphorylase" evidence="6">
    <location>
        <begin position="2"/>
        <end position="226"/>
    </location>
</feature>
<dbReference type="PANTHER" id="PTHR46832:SF1">
    <property type="entry name" value="5'-METHYLTHIOADENOSINE_S-ADENOSYLHOMOCYSTEINE NUCLEOSIDASE"/>
    <property type="match status" value="1"/>
</dbReference>
<evidence type="ECO:0000259" key="6">
    <source>
        <dbReference type="Pfam" id="PF01048"/>
    </source>
</evidence>
<keyword evidence="8" id="KW-1185">Reference proteome</keyword>
<dbReference type="InterPro" id="IPR000845">
    <property type="entry name" value="Nucleoside_phosphorylase_d"/>
</dbReference>
<dbReference type="CDD" id="cd09008">
    <property type="entry name" value="MTAN"/>
    <property type="match status" value="1"/>
</dbReference>
<keyword evidence="2 5" id="KW-0028">Amino-acid biosynthesis</keyword>
<comment type="caution">
    <text evidence="7">The sequence shown here is derived from an EMBL/GenBank/DDBJ whole genome shotgun (WGS) entry which is preliminary data.</text>
</comment>
<evidence type="ECO:0000256" key="1">
    <source>
        <dbReference type="ARBA" id="ARBA00004945"/>
    </source>
</evidence>
<dbReference type="SUPFAM" id="SSF53167">
    <property type="entry name" value="Purine and uridine phosphorylases"/>
    <property type="match status" value="1"/>
</dbReference>
<keyword evidence="3 5" id="KW-0378">Hydrolase</keyword>
<evidence type="ECO:0000313" key="8">
    <source>
        <dbReference type="Proteomes" id="UP001596143"/>
    </source>
</evidence>
<keyword evidence="4 5" id="KW-0486">Methionine biosynthesis</keyword>
<dbReference type="Gene3D" id="3.40.50.1580">
    <property type="entry name" value="Nucleoside phosphorylase domain"/>
    <property type="match status" value="1"/>
</dbReference>
<comment type="pathway">
    <text evidence="1 5">Amino-acid biosynthesis; L-methionine biosynthesis via salvage pathway; S-methyl-5-thio-alpha-D-ribose 1-phosphate from S-methyl-5'-thioadenosine (hydrolase route): step 1/2.</text>
</comment>
<dbReference type="InterPro" id="IPR035994">
    <property type="entry name" value="Nucleoside_phosphorylase_sf"/>
</dbReference>
<accession>A0ABW0UBT3</accession>
<dbReference type="NCBIfam" id="TIGR01704">
    <property type="entry name" value="MTA_SAH-Nsdase"/>
    <property type="match status" value="1"/>
</dbReference>
<comment type="similarity">
    <text evidence="5">Belongs to the PNP/UDP phosphorylase family. MtnN subfamily.</text>
</comment>
<keyword evidence="7" id="KW-0326">Glycosidase</keyword>
<comment type="catalytic activity">
    <reaction evidence="5">
        <text>5'-deoxyadenosine + H2O = 5-deoxy-D-ribose + adenine</text>
        <dbReference type="Rhea" id="RHEA:29859"/>
        <dbReference type="ChEBI" id="CHEBI:15377"/>
        <dbReference type="ChEBI" id="CHEBI:16708"/>
        <dbReference type="ChEBI" id="CHEBI:17319"/>
        <dbReference type="ChEBI" id="CHEBI:149540"/>
        <dbReference type="EC" id="3.2.2.9"/>
    </reaction>
</comment>
<dbReference type="PANTHER" id="PTHR46832">
    <property type="entry name" value="5'-METHYLTHIOADENOSINE/S-ADENOSYLHOMOCYSTEINE NUCLEOSIDASE"/>
    <property type="match status" value="1"/>
</dbReference>